<dbReference type="GeneID" id="54589108"/>
<dbReference type="GO" id="GO:0008171">
    <property type="term" value="F:O-methyltransferase activity"/>
    <property type="evidence" value="ECO:0007669"/>
    <property type="project" value="InterPro"/>
</dbReference>
<evidence type="ECO:0000256" key="2">
    <source>
        <dbReference type="ARBA" id="ARBA00022679"/>
    </source>
</evidence>
<reference evidence="5" key="1">
    <citation type="journal article" date="2020" name="Stud. Mycol.">
        <title>101 Dothideomycetes genomes: a test case for predicting lifestyles and emergence of pathogens.</title>
        <authorList>
            <person name="Haridas S."/>
            <person name="Albert R."/>
            <person name="Binder M."/>
            <person name="Bloem J."/>
            <person name="Labutti K."/>
            <person name="Salamov A."/>
            <person name="Andreopoulos B."/>
            <person name="Baker S."/>
            <person name="Barry K."/>
            <person name="Bills G."/>
            <person name="Bluhm B."/>
            <person name="Cannon C."/>
            <person name="Castanera R."/>
            <person name="Culley D."/>
            <person name="Daum C."/>
            <person name="Ezra D."/>
            <person name="Gonzalez J."/>
            <person name="Henrissat B."/>
            <person name="Kuo A."/>
            <person name="Liang C."/>
            <person name="Lipzen A."/>
            <person name="Lutzoni F."/>
            <person name="Magnuson J."/>
            <person name="Mondo S."/>
            <person name="Nolan M."/>
            <person name="Ohm R."/>
            <person name="Pangilinan J."/>
            <person name="Park H.-J."/>
            <person name="Ramirez L."/>
            <person name="Alfaro M."/>
            <person name="Sun H."/>
            <person name="Tritt A."/>
            <person name="Yoshinaga Y."/>
            <person name="Zwiers L.-H."/>
            <person name="Turgeon B."/>
            <person name="Goodwin S."/>
            <person name="Spatafora J."/>
            <person name="Crous P."/>
            <person name="Grigoriev I."/>
        </authorList>
    </citation>
    <scope>NUCLEOTIDE SEQUENCE</scope>
    <source>
        <strain evidence="5">CBS 122368</strain>
    </source>
</reference>
<evidence type="ECO:0000313" key="6">
    <source>
        <dbReference type="Proteomes" id="UP000800094"/>
    </source>
</evidence>
<dbReference type="SUPFAM" id="SSF53335">
    <property type="entry name" value="S-adenosyl-L-methionine-dependent methyltransferases"/>
    <property type="match status" value="1"/>
</dbReference>
<dbReference type="Proteomes" id="UP000800094">
    <property type="component" value="Unassembled WGS sequence"/>
</dbReference>
<organism evidence="5 6">
    <name type="scientific">Trematosphaeria pertusa</name>
    <dbReference type="NCBI Taxonomy" id="390896"/>
    <lineage>
        <taxon>Eukaryota</taxon>
        <taxon>Fungi</taxon>
        <taxon>Dikarya</taxon>
        <taxon>Ascomycota</taxon>
        <taxon>Pezizomycotina</taxon>
        <taxon>Dothideomycetes</taxon>
        <taxon>Pleosporomycetidae</taxon>
        <taxon>Pleosporales</taxon>
        <taxon>Massarineae</taxon>
        <taxon>Trematosphaeriaceae</taxon>
        <taxon>Trematosphaeria</taxon>
    </lineage>
</organism>
<dbReference type="OrthoDB" id="1606438at2759"/>
<sequence>MFPSDIQELANIIAYNTAIYKHHLASNNLPAPSHHELPPDKPITLPEDIENARQSALEAAHELQSLLNGSIGHIMDAATRSTRIMTLHFIHTYKVGYNLGWGEKTTFGEIAKQSNLDEDDTKRMVRLAITEHFFTEPENGVVMHTAASYELARNRLLSAWVGLTTQENWPPMLKITEALGRYPGSEEPLQSAYAMAHNISEDAFKIWEKDPARIAQFSDAMAFLHSDSGFQPLEVLVGCDVSHVPSPAFVDVGGSKGHVSIQIARQHPEWRFIVQDSPQTIAHAPAEVPVDVEDKVSFQAHDFWTEQPVKGADVYFFKTIFHDWSDKYAVKILRALIPALKPGARVIIADVCIPPIGAVSLYKEHWIRGLDIVMKCFTNAREREYDDWAALFLKTDSRFRFLGARTPAGSKASFIEAEWYPAPGECPGDVTMNYSVVRENGTASHECVGVETD</sequence>
<keyword evidence="1 5" id="KW-0489">Methyltransferase</keyword>
<dbReference type="InterPro" id="IPR001077">
    <property type="entry name" value="COMT_C"/>
</dbReference>
<dbReference type="Gene3D" id="1.10.10.10">
    <property type="entry name" value="Winged helix-like DNA-binding domain superfamily/Winged helix DNA-binding domain"/>
    <property type="match status" value="1"/>
</dbReference>
<evidence type="ECO:0000256" key="3">
    <source>
        <dbReference type="ARBA" id="ARBA00022691"/>
    </source>
</evidence>
<dbReference type="PROSITE" id="PS51683">
    <property type="entry name" value="SAM_OMT_II"/>
    <property type="match status" value="1"/>
</dbReference>
<dbReference type="CDD" id="cd02440">
    <property type="entry name" value="AdoMet_MTases"/>
    <property type="match status" value="1"/>
</dbReference>
<keyword evidence="2 5" id="KW-0808">Transferase</keyword>
<dbReference type="InterPro" id="IPR036388">
    <property type="entry name" value="WH-like_DNA-bd_sf"/>
</dbReference>
<dbReference type="PANTHER" id="PTHR43712:SF16">
    <property type="entry name" value="O-METHYLTRANSFERASE ELCB"/>
    <property type="match status" value="1"/>
</dbReference>
<dbReference type="RefSeq" id="XP_033680421.1">
    <property type="nucleotide sequence ID" value="XM_033835778.1"/>
</dbReference>
<accession>A0A6A6I516</accession>
<dbReference type="InterPro" id="IPR036390">
    <property type="entry name" value="WH_DNA-bd_sf"/>
</dbReference>
<dbReference type="Gene3D" id="3.40.50.150">
    <property type="entry name" value="Vaccinia Virus protein VP39"/>
    <property type="match status" value="1"/>
</dbReference>
<dbReference type="GO" id="GO:0032259">
    <property type="term" value="P:methylation"/>
    <property type="evidence" value="ECO:0007669"/>
    <property type="project" value="UniProtKB-KW"/>
</dbReference>
<proteinExistence type="predicted"/>
<dbReference type="AlphaFoldDB" id="A0A6A6I516"/>
<evidence type="ECO:0000259" key="4">
    <source>
        <dbReference type="Pfam" id="PF00891"/>
    </source>
</evidence>
<evidence type="ECO:0000256" key="1">
    <source>
        <dbReference type="ARBA" id="ARBA00022603"/>
    </source>
</evidence>
<dbReference type="PANTHER" id="PTHR43712">
    <property type="entry name" value="PUTATIVE (AFU_ORTHOLOGUE AFUA_4G14580)-RELATED"/>
    <property type="match status" value="1"/>
</dbReference>
<dbReference type="Pfam" id="PF00891">
    <property type="entry name" value="Methyltransf_2"/>
    <property type="match status" value="1"/>
</dbReference>
<keyword evidence="6" id="KW-1185">Reference proteome</keyword>
<evidence type="ECO:0000313" key="5">
    <source>
        <dbReference type="EMBL" id="KAF2245417.1"/>
    </source>
</evidence>
<dbReference type="InterPro" id="IPR016461">
    <property type="entry name" value="COMT-like"/>
</dbReference>
<name>A0A6A6I516_9PLEO</name>
<gene>
    <name evidence="5" type="ORF">BU26DRAFT_607668</name>
</gene>
<feature type="domain" description="O-methyltransferase C-terminal" evidence="4">
    <location>
        <begin position="190"/>
        <end position="392"/>
    </location>
</feature>
<protein>
    <submittedName>
        <fullName evidence="5">S-adenosyl-L-methionine-dependent methyltransferase</fullName>
    </submittedName>
</protein>
<dbReference type="EMBL" id="ML987200">
    <property type="protein sequence ID" value="KAF2245417.1"/>
    <property type="molecule type" value="Genomic_DNA"/>
</dbReference>
<keyword evidence="3" id="KW-0949">S-adenosyl-L-methionine</keyword>
<dbReference type="SUPFAM" id="SSF46785">
    <property type="entry name" value="Winged helix' DNA-binding domain"/>
    <property type="match status" value="1"/>
</dbReference>
<dbReference type="InterPro" id="IPR029063">
    <property type="entry name" value="SAM-dependent_MTases_sf"/>
</dbReference>